<dbReference type="PANTHER" id="PTHR38011">
    <property type="entry name" value="DIHYDROFOLATE REDUCTASE FAMILY PROTEIN (AFU_ORTHOLOGUE AFUA_8G06820)"/>
    <property type="match status" value="1"/>
</dbReference>
<dbReference type="RefSeq" id="WP_138189849.1">
    <property type="nucleotide sequence ID" value="NZ_VBWP01000001.1"/>
</dbReference>
<feature type="domain" description="Bacterial bifunctional deaminase-reductase C-terminal" evidence="1">
    <location>
        <begin position="3"/>
        <end position="57"/>
    </location>
</feature>
<dbReference type="EMBL" id="VBWP01000001">
    <property type="protein sequence ID" value="TLG77241.1"/>
    <property type="molecule type" value="Genomic_DNA"/>
</dbReference>
<dbReference type="OrthoDB" id="195113at2"/>
<name>A0A5R8QGS8_9FIRM</name>
<proteinExistence type="predicted"/>
<dbReference type="InterPro" id="IPR002734">
    <property type="entry name" value="RibDG_C"/>
</dbReference>
<dbReference type="Gene3D" id="3.40.430.10">
    <property type="entry name" value="Dihydrofolate Reductase, subunit A"/>
    <property type="match status" value="1"/>
</dbReference>
<accession>A0A5R8QGS8</accession>
<dbReference type="FunCoup" id="A0A5R8QGS8">
    <property type="interactions" value="5"/>
</dbReference>
<evidence type="ECO:0000259" key="1">
    <source>
        <dbReference type="Pfam" id="PF01872"/>
    </source>
</evidence>
<evidence type="ECO:0000313" key="3">
    <source>
        <dbReference type="Proteomes" id="UP000306912"/>
    </source>
</evidence>
<dbReference type="Pfam" id="PF01872">
    <property type="entry name" value="RibD_C"/>
    <property type="match status" value="2"/>
</dbReference>
<feature type="domain" description="Bacterial bifunctional deaminase-reductase C-terminal" evidence="1">
    <location>
        <begin position="100"/>
        <end position="158"/>
    </location>
</feature>
<dbReference type="AlphaFoldDB" id="A0A5R8QGS8"/>
<dbReference type="InterPro" id="IPR024072">
    <property type="entry name" value="DHFR-like_dom_sf"/>
</dbReference>
<dbReference type="Proteomes" id="UP000306912">
    <property type="component" value="Unassembled WGS sequence"/>
</dbReference>
<dbReference type="InParanoid" id="A0A5R8QGS8"/>
<gene>
    <name evidence="2" type="ORF">FEZ08_01090</name>
</gene>
<reference evidence="2 3" key="1">
    <citation type="submission" date="2019-05" db="EMBL/GenBank/DDBJ databases">
        <title>Culicoidintestinum kansasii gen. nov., sp. nov. from the gastrointestinal tract of the biting midge, Culicoides sonorensis.</title>
        <authorList>
            <person name="Neupane S."/>
            <person name="Ghosh A."/>
            <person name="Gunther S."/>
            <person name="Martin K."/>
            <person name="Zurek L."/>
        </authorList>
    </citation>
    <scope>NUCLEOTIDE SEQUENCE [LARGE SCALE GENOMIC DNA]</scope>
    <source>
        <strain evidence="2 3">CS-1</strain>
    </source>
</reference>
<dbReference type="SUPFAM" id="SSF53597">
    <property type="entry name" value="Dihydrofolate reductase-like"/>
    <property type="match status" value="1"/>
</dbReference>
<dbReference type="GO" id="GO:0008703">
    <property type="term" value="F:5-amino-6-(5-phosphoribosylamino)uracil reductase activity"/>
    <property type="evidence" value="ECO:0007669"/>
    <property type="project" value="InterPro"/>
</dbReference>
<dbReference type="InterPro" id="IPR050765">
    <property type="entry name" value="Riboflavin_Biosynth_HTPR"/>
</dbReference>
<evidence type="ECO:0000313" key="2">
    <source>
        <dbReference type="EMBL" id="TLG77241.1"/>
    </source>
</evidence>
<dbReference type="GO" id="GO:0009231">
    <property type="term" value="P:riboflavin biosynthetic process"/>
    <property type="evidence" value="ECO:0007669"/>
    <property type="project" value="InterPro"/>
</dbReference>
<dbReference type="PANTHER" id="PTHR38011:SF11">
    <property type="entry name" value="2,5-DIAMINO-6-RIBOSYLAMINO-4(3H)-PYRIMIDINONE 5'-PHOSPHATE REDUCTASE"/>
    <property type="match status" value="1"/>
</dbReference>
<organism evidence="2 3">
    <name type="scientific">Culicoidibacter larvae</name>
    <dbReference type="NCBI Taxonomy" id="2579976"/>
    <lineage>
        <taxon>Bacteria</taxon>
        <taxon>Bacillati</taxon>
        <taxon>Bacillota</taxon>
        <taxon>Culicoidibacteria</taxon>
        <taxon>Culicoidibacterales</taxon>
        <taxon>Culicoidibacteraceae</taxon>
        <taxon>Culicoidibacter</taxon>
    </lineage>
</organism>
<keyword evidence="3" id="KW-1185">Reference proteome</keyword>
<sequence length="174" mass="19171">MGKIVLNLAMSLDGYIARKNGAYDWIVGQDDTKLDTAGQLDFNRFLDEMDIIVMGKNSYVQGLAVEYAGRNIVVVANDADFEVMAGHVVYSGDEIIEKMLAEKANGKNIYLFGGGLTIDAFMKADVIDEFIIGYIPTILGEGIPLFYEGNPEIPLHLNEVYISDGTIIGCYSRR</sequence>
<comment type="caution">
    <text evidence="2">The sequence shown here is derived from an EMBL/GenBank/DDBJ whole genome shotgun (WGS) entry which is preliminary data.</text>
</comment>
<protein>
    <submittedName>
        <fullName evidence="2">Dihydrofolate reductase</fullName>
    </submittedName>
</protein>